<gene>
    <name evidence="2" type="ORF">Tci_629546</name>
</gene>
<dbReference type="AlphaFoldDB" id="A0A699JWE6"/>
<feature type="region of interest" description="Disordered" evidence="1">
    <location>
        <begin position="34"/>
        <end position="92"/>
    </location>
</feature>
<dbReference type="EMBL" id="BKCJ010448428">
    <property type="protein sequence ID" value="GFA57574.1"/>
    <property type="molecule type" value="Genomic_DNA"/>
</dbReference>
<comment type="caution">
    <text evidence="2">The sequence shown here is derived from an EMBL/GenBank/DDBJ whole genome shotgun (WGS) entry which is preliminary data.</text>
</comment>
<feature type="compositionally biased region" description="Basic residues" evidence="1">
    <location>
        <begin position="34"/>
        <end position="52"/>
    </location>
</feature>
<reference evidence="2" key="1">
    <citation type="journal article" date="2019" name="Sci. Rep.">
        <title>Draft genome of Tanacetum cinerariifolium, the natural source of mosquito coil.</title>
        <authorList>
            <person name="Yamashiro T."/>
            <person name="Shiraishi A."/>
            <person name="Satake H."/>
            <person name="Nakayama K."/>
        </authorList>
    </citation>
    <scope>NUCLEOTIDE SEQUENCE</scope>
</reference>
<protein>
    <submittedName>
        <fullName evidence="2">Uncharacterized protein</fullName>
    </submittedName>
</protein>
<evidence type="ECO:0000313" key="2">
    <source>
        <dbReference type="EMBL" id="GFA57574.1"/>
    </source>
</evidence>
<proteinExistence type="predicted"/>
<sequence length="166" mass="19807">METCATLSNKVAKLKQDKHTQALEILKLKKRVKRLEKKRRSKQSGLKRLKKRRIDDDNAATKDANATEPTVFDDEEEVEQATTKEKQEKDDLERAQVLQQQYDDKEENIDWNVVAEQIQEKHLDNIRKYKMEHFRGMTYDKVIPVFKREYKKVQTLFKPDKDVEEL</sequence>
<evidence type="ECO:0000256" key="1">
    <source>
        <dbReference type="SAM" id="MobiDB-lite"/>
    </source>
</evidence>
<accession>A0A699JWE6</accession>
<organism evidence="2">
    <name type="scientific">Tanacetum cinerariifolium</name>
    <name type="common">Dalmatian daisy</name>
    <name type="synonym">Chrysanthemum cinerariifolium</name>
    <dbReference type="NCBI Taxonomy" id="118510"/>
    <lineage>
        <taxon>Eukaryota</taxon>
        <taxon>Viridiplantae</taxon>
        <taxon>Streptophyta</taxon>
        <taxon>Embryophyta</taxon>
        <taxon>Tracheophyta</taxon>
        <taxon>Spermatophyta</taxon>
        <taxon>Magnoliopsida</taxon>
        <taxon>eudicotyledons</taxon>
        <taxon>Gunneridae</taxon>
        <taxon>Pentapetalae</taxon>
        <taxon>asterids</taxon>
        <taxon>campanulids</taxon>
        <taxon>Asterales</taxon>
        <taxon>Asteraceae</taxon>
        <taxon>Asteroideae</taxon>
        <taxon>Anthemideae</taxon>
        <taxon>Anthemidinae</taxon>
        <taxon>Tanacetum</taxon>
    </lineage>
</organism>
<feature type="compositionally biased region" description="Basic and acidic residues" evidence="1">
    <location>
        <begin position="82"/>
        <end position="92"/>
    </location>
</feature>
<name>A0A699JWE6_TANCI</name>